<feature type="transmembrane region" description="Helical" evidence="1">
    <location>
        <begin position="75"/>
        <end position="100"/>
    </location>
</feature>
<dbReference type="RefSeq" id="WP_109589443.1">
    <property type="nucleotide sequence ID" value="NZ_CAJGZY010000001.1"/>
</dbReference>
<keyword evidence="1" id="KW-0812">Transmembrane</keyword>
<dbReference type="Proteomes" id="UP000245655">
    <property type="component" value="Unassembled WGS sequence"/>
</dbReference>
<keyword evidence="1" id="KW-0472">Membrane</keyword>
<feature type="transmembrane region" description="Helical" evidence="1">
    <location>
        <begin position="46"/>
        <end position="63"/>
    </location>
</feature>
<comment type="caution">
    <text evidence="2">The sequence shown here is derived from an EMBL/GenBank/DDBJ whole genome shotgun (WGS) entry which is preliminary data.</text>
</comment>
<accession>A0A2V1ZYF5</accession>
<feature type="transmembrane region" description="Helical" evidence="1">
    <location>
        <begin position="12"/>
        <end position="34"/>
    </location>
</feature>
<dbReference type="EMBL" id="QGGM01000001">
    <property type="protein sequence ID" value="PWK15324.1"/>
    <property type="molecule type" value="Genomic_DNA"/>
</dbReference>
<protein>
    <submittedName>
        <fullName evidence="2">Uncharacterized protein</fullName>
    </submittedName>
</protein>
<keyword evidence="1" id="KW-1133">Transmembrane helix</keyword>
<evidence type="ECO:0000256" key="1">
    <source>
        <dbReference type="SAM" id="Phobius"/>
    </source>
</evidence>
<evidence type="ECO:0000313" key="2">
    <source>
        <dbReference type="EMBL" id="PWK15324.1"/>
    </source>
</evidence>
<proteinExistence type="predicted"/>
<gene>
    <name evidence="2" type="ORF">C8D84_101275</name>
</gene>
<dbReference type="GeneID" id="60254046"/>
<evidence type="ECO:0000313" key="3">
    <source>
        <dbReference type="Proteomes" id="UP000245655"/>
    </source>
</evidence>
<name>A0A2V1ZYF5_PSYIM</name>
<dbReference type="AlphaFoldDB" id="A0A2V1ZYF5"/>
<organism evidence="2 3">
    <name type="scientific">Psychrobacter immobilis</name>
    <dbReference type="NCBI Taxonomy" id="498"/>
    <lineage>
        <taxon>Bacteria</taxon>
        <taxon>Pseudomonadati</taxon>
        <taxon>Pseudomonadota</taxon>
        <taxon>Gammaproteobacteria</taxon>
        <taxon>Moraxellales</taxon>
        <taxon>Moraxellaceae</taxon>
        <taxon>Psychrobacter</taxon>
    </lineage>
</organism>
<reference evidence="2 3" key="1">
    <citation type="submission" date="2018-05" db="EMBL/GenBank/DDBJ databases">
        <title>Genomic Encyclopedia of Type Strains, Phase IV (KMG-IV): sequencing the most valuable type-strain genomes for metagenomic binning, comparative biology and taxonomic classification.</title>
        <authorList>
            <person name="Goeker M."/>
        </authorList>
    </citation>
    <scope>NUCLEOTIDE SEQUENCE [LARGE SCALE GENOMIC DNA]</scope>
    <source>
        <strain evidence="2 3">DSM 7229</strain>
    </source>
</reference>
<keyword evidence="3" id="KW-1185">Reference proteome</keyword>
<sequence length="145" mass="17018">MNKAKKEFLSPASLQVCFYLWVIMLFLTPAAYIYDYNDFDLAELRSFSFALVAFYAFALTTYIEIKRIRQLNNIFFHRFIAIISPIVLLILLVLFGLSIIDYNNGNLKLERIYDPVIELFFLYLLSKGIRDFKQDSDNEEITLVS</sequence>